<proteinExistence type="inferred from homology"/>
<dbReference type="HOGENOM" id="CLU_018816_14_2_7"/>
<evidence type="ECO:0000313" key="4">
    <source>
        <dbReference type="Proteomes" id="UP000011721"/>
    </source>
</evidence>
<feature type="coiled-coil region" evidence="2">
    <location>
        <begin position="255"/>
        <end position="289"/>
    </location>
</feature>
<dbReference type="AlphaFoldDB" id="M1PSB8"/>
<gene>
    <name evidence="3" type="ordered locus">UWK_02715</name>
</gene>
<evidence type="ECO:0000256" key="2">
    <source>
        <dbReference type="SAM" id="Coils"/>
    </source>
</evidence>
<protein>
    <submittedName>
        <fullName evidence="3">RND family efflux transporter, MFP subunit</fullName>
    </submittedName>
</protein>
<comment type="similarity">
    <text evidence="1">Belongs to the membrane fusion protein (MFP) (TC 8.A.1) family.</text>
</comment>
<dbReference type="NCBIfam" id="TIGR01730">
    <property type="entry name" value="RND_mfp"/>
    <property type="match status" value="1"/>
</dbReference>
<dbReference type="KEGG" id="dsf:UWK_02715"/>
<dbReference type="EMBL" id="CP003985">
    <property type="protein sequence ID" value="AGF79251.1"/>
    <property type="molecule type" value="Genomic_DNA"/>
</dbReference>
<dbReference type="InterPro" id="IPR006143">
    <property type="entry name" value="RND_pump_MFP"/>
</dbReference>
<feature type="coiled-coil region" evidence="2">
    <location>
        <begin position="159"/>
        <end position="186"/>
    </location>
</feature>
<keyword evidence="4" id="KW-1185">Reference proteome</keyword>
<dbReference type="RefSeq" id="WP_015404937.1">
    <property type="nucleotide sequence ID" value="NC_020304.1"/>
</dbReference>
<dbReference type="PANTHER" id="PTHR30469">
    <property type="entry name" value="MULTIDRUG RESISTANCE PROTEIN MDTA"/>
    <property type="match status" value="1"/>
</dbReference>
<evidence type="ECO:0000313" key="3">
    <source>
        <dbReference type="EMBL" id="AGF79251.1"/>
    </source>
</evidence>
<dbReference type="GO" id="GO:0015562">
    <property type="term" value="F:efflux transmembrane transporter activity"/>
    <property type="evidence" value="ECO:0007669"/>
    <property type="project" value="TreeGrafter"/>
</dbReference>
<accession>M1PSB8</accession>
<keyword evidence="2" id="KW-0175">Coiled coil</keyword>
<evidence type="ECO:0000256" key="1">
    <source>
        <dbReference type="ARBA" id="ARBA00009477"/>
    </source>
</evidence>
<dbReference type="Gene3D" id="2.40.420.20">
    <property type="match status" value="1"/>
</dbReference>
<dbReference type="Gene3D" id="2.40.30.170">
    <property type="match status" value="1"/>
</dbReference>
<reference evidence="4" key="1">
    <citation type="journal article" date="2013" name="Stand. Genomic Sci.">
        <title>Complete genome sequence of Desulfocapsa sulfexigens, a marine deltaproteobacterium specialized in disproportionating inorganic sulfur compounds.</title>
        <authorList>
            <person name="Finster K.W."/>
            <person name="Kjeldsen K.U."/>
            <person name="Kube M."/>
            <person name="Reinhardt R."/>
            <person name="Mussmann M."/>
            <person name="Amann R."/>
            <person name="Schreiber L."/>
        </authorList>
    </citation>
    <scope>NUCLEOTIDE SEQUENCE [LARGE SCALE GENOMIC DNA]</scope>
    <source>
        <strain evidence="4">DSM 10523 / SB164P1</strain>
    </source>
</reference>
<dbReference type="GO" id="GO:1990281">
    <property type="term" value="C:efflux pump complex"/>
    <property type="evidence" value="ECO:0007669"/>
    <property type="project" value="TreeGrafter"/>
</dbReference>
<dbReference type="PANTHER" id="PTHR30469:SF33">
    <property type="entry name" value="SLR1207 PROTEIN"/>
    <property type="match status" value="1"/>
</dbReference>
<dbReference type="SUPFAM" id="SSF111369">
    <property type="entry name" value="HlyD-like secretion proteins"/>
    <property type="match status" value="1"/>
</dbReference>
<dbReference type="eggNOG" id="COG0845">
    <property type="taxonomic scope" value="Bacteria"/>
</dbReference>
<dbReference type="OrthoDB" id="9806939at2"/>
<sequence>MKRFFLLTAVLVFFAFTLTQVLWSSDEQVQEKPSSFTTATLRDFQITVKTLGTLEAVNAYFVSSSIKGAGAKVIYLAPDGYPVKKGDVLVRFDPTQFEEIIAELSAQIDDLSAGVNAAEQLLEWEKTELAQRVTTSDYNLKVARLEFDRLVQGEGPITLTQYQDERDKAQSELKRYQDYVRDLKLLADDGYSNPAEISRGQEKIDTFTEQFASADRRYKSYRDLVLPSLTESSKAKVENAKLAYQQIRQAGVHKIARAQAAIQQVMAKLKAKQTALEQAESELDKTVLRAPFDGLLIHHESFYNGEMRTVREGDTVIINSPILYLPDIESLIVKSTIREIDLHKVAIGQSTTITVEAYPDISFPARLSFIGALAKKRPGRREGEKYFQVHFSFDRVEKKLRPGMSARIIIETANLQQALSLPVEAVFHDSSGHYCYVKNGSKLVLRRIHTGYSNENFIEVTDGLKAGETVSMIHPVIN</sequence>
<name>M1PSB8_DESSD</name>
<organism evidence="3 4">
    <name type="scientific">Desulfocapsa sulfexigens (strain DSM 10523 / SB164P1)</name>
    <dbReference type="NCBI Taxonomy" id="1167006"/>
    <lineage>
        <taxon>Bacteria</taxon>
        <taxon>Pseudomonadati</taxon>
        <taxon>Thermodesulfobacteriota</taxon>
        <taxon>Desulfobulbia</taxon>
        <taxon>Desulfobulbales</taxon>
        <taxon>Desulfocapsaceae</taxon>
        <taxon>Desulfocapsa</taxon>
    </lineage>
</organism>
<dbReference type="Proteomes" id="UP000011721">
    <property type="component" value="Chromosome"/>
</dbReference>
<dbReference type="STRING" id="1167006.UWK_02715"/>